<feature type="active site" description="Charge relay system" evidence="6">
    <location>
        <position position="147"/>
    </location>
</feature>
<gene>
    <name evidence="11" type="ORF">BN869_000000462_1</name>
</gene>
<keyword evidence="2 6" id="KW-0645">Protease</keyword>
<protein>
    <recommendedName>
        <fullName evidence="12">Peptidase S8/S53 domain-containing protein</fullName>
    </recommendedName>
</protein>
<dbReference type="InterPro" id="IPR023827">
    <property type="entry name" value="Peptidase_S8_Asp-AS"/>
</dbReference>
<keyword evidence="3 8" id="KW-0732">Signal</keyword>
<keyword evidence="5 6" id="KW-0720">Serine protease</keyword>
<dbReference type="GO" id="GO:0006508">
    <property type="term" value="P:proteolysis"/>
    <property type="evidence" value="ECO:0007669"/>
    <property type="project" value="UniProtKB-KW"/>
</dbReference>
<dbReference type="InterPro" id="IPR050131">
    <property type="entry name" value="Peptidase_S8_subtilisin-like"/>
</dbReference>
<keyword evidence="4 6" id="KW-0378">Hydrolase</keyword>
<dbReference type="FunFam" id="3.40.50.200:FF:000014">
    <property type="entry name" value="Proteinase K"/>
    <property type="match status" value="1"/>
</dbReference>
<dbReference type="InterPro" id="IPR037045">
    <property type="entry name" value="S8pro/Inhibitor_I9_sf"/>
</dbReference>
<dbReference type="PRINTS" id="PR00723">
    <property type="entry name" value="SUBTILISIN"/>
</dbReference>
<evidence type="ECO:0000256" key="2">
    <source>
        <dbReference type="ARBA" id="ARBA00022670"/>
    </source>
</evidence>
<feature type="chain" id="PRO_5012587929" description="Peptidase S8/S53 domain-containing protein" evidence="8">
    <location>
        <begin position="16"/>
        <end position="397"/>
    </location>
</feature>
<dbReference type="GO" id="GO:0005576">
    <property type="term" value="C:extracellular region"/>
    <property type="evidence" value="ECO:0007669"/>
    <property type="project" value="UniProtKB-ARBA"/>
</dbReference>
<evidence type="ECO:0000256" key="6">
    <source>
        <dbReference type="PROSITE-ProRule" id="PRU01240"/>
    </source>
</evidence>
<proteinExistence type="inferred from homology"/>
<evidence type="ECO:0000256" key="4">
    <source>
        <dbReference type="ARBA" id="ARBA00022801"/>
    </source>
</evidence>
<feature type="active site" description="Charge relay system" evidence="6">
    <location>
        <position position="179"/>
    </location>
</feature>
<sequence>MHAYALLALVPLAIAAPPSSFHKREQIAPLVVPLGGNHIQDKYIVRMKKDTVSSSVTSALSSIKAKSDFVYAHSFNGFAATLDDEDLATIRKNPMVDYVEKDQTIYVSTTQQNAPWGISRLSSKTPGSTTYNYDPSAGEGTCVYVLDTGIAIAHPEFEGRATWAANFAGDGQKVDGVGHGTHCAGTIGSKTYGVAKKTQLFAVKVLGNDGSGTNSGVLAGMEWVVKNANKSKCPKGIVASMSLGGGFSQAMNDAAAAIVDAGIFLAVAAGNDAANAAQTSPASEPKVCTVGASDVNDRIAEFSNFGKVVDIFAPGVGILSTIPGGRTEKMSGTSMATPHIAGLAAYLLGTGQKVAGLCDYIKQTGVQTLSGGPNGTTRTIANNGYSGNSQRSYFNLM</sequence>
<dbReference type="InterPro" id="IPR000209">
    <property type="entry name" value="Peptidase_S8/S53_dom"/>
</dbReference>
<dbReference type="PROSITE" id="PS00137">
    <property type="entry name" value="SUBTILASE_HIS"/>
    <property type="match status" value="1"/>
</dbReference>
<dbReference type="InterPro" id="IPR023828">
    <property type="entry name" value="Peptidase_S8_Ser-AS"/>
</dbReference>
<dbReference type="InterPro" id="IPR036852">
    <property type="entry name" value="Peptidase_S8/S53_dom_sf"/>
</dbReference>
<comment type="similarity">
    <text evidence="1 6 7">Belongs to the peptidase S8 family.</text>
</comment>
<dbReference type="InterPro" id="IPR022398">
    <property type="entry name" value="Peptidase_S8_His-AS"/>
</dbReference>
<dbReference type="PROSITE" id="PS00136">
    <property type="entry name" value="SUBTILASE_ASP"/>
    <property type="match status" value="1"/>
</dbReference>
<dbReference type="Pfam" id="PF05922">
    <property type="entry name" value="Inhibitor_I9"/>
    <property type="match status" value="1"/>
</dbReference>
<dbReference type="InterPro" id="IPR010259">
    <property type="entry name" value="S8pro/Inhibitor_I9"/>
</dbReference>
<dbReference type="Gene3D" id="3.40.50.200">
    <property type="entry name" value="Peptidase S8/S53 domain"/>
    <property type="match status" value="1"/>
</dbReference>
<evidence type="ECO:0000256" key="5">
    <source>
        <dbReference type="ARBA" id="ARBA00022825"/>
    </source>
</evidence>
<dbReference type="Pfam" id="PF00082">
    <property type="entry name" value="Peptidase_S8"/>
    <property type="match status" value="1"/>
</dbReference>
<dbReference type="GO" id="GO:0004252">
    <property type="term" value="F:serine-type endopeptidase activity"/>
    <property type="evidence" value="ECO:0007669"/>
    <property type="project" value="UniProtKB-UniRule"/>
</dbReference>
<evidence type="ECO:0000256" key="7">
    <source>
        <dbReference type="RuleBase" id="RU003355"/>
    </source>
</evidence>
<dbReference type="PROSITE" id="PS51892">
    <property type="entry name" value="SUBTILASE"/>
    <property type="match status" value="1"/>
</dbReference>
<evidence type="ECO:0000313" key="11">
    <source>
        <dbReference type="EMBL" id="CEO44407.1"/>
    </source>
</evidence>
<feature type="domain" description="Inhibitor I9" evidence="10">
    <location>
        <begin position="42"/>
        <end position="106"/>
    </location>
</feature>
<evidence type="ECO:0000256" key="8">
    <source>
        <dbReference type="SAM" id="SignalP"/>
    </source>
</evidence>
<organism evidence="11">
    <name type="scientific">Bionectria ochroleuca</name>
    <name type="common">Gliocladium roseum</name>
    <dbReference type="NCBI Taxonomy" id="29856"/>
    <lineage>
        <taxon>Eukaryota</taxon>
        <taxon>Fungi</taxon>
        <taxon>Dikarya</taxon>
        <taxon>Ascomycota</taxon>
        <taxon>Pezizomycotina</taxon>
        <taxon>Sordariomycetes</taxon>
        <taxon>Hypocreomycetidae</taxon>
        <taxon>Hypocreales</taxon>
        <taxon>Bionectriaceae</taxon>
        <taxon>Clonostachys</taxon>
    </lineage>
</organism>
<feature type="domain" description="Peptidase S8/S53" evidence="9">
    <location>
        <begin position="138"/>
        <end position="350"/>
    </location>
</feature>
<dbReference type="SUPFAM" id="SSF54897">
    <property type="entry name" value="Protease propeptides/inhibitors"/>
    <property type="match status" value="1"/>
</dbReference>
<dbReference type="Gene3D" id="3.30.70.80">
    <property type="entry name" value="Peptidase S8 propeptide/proteinase inhibitor I9"/>
    <property type="match status" value="1"/>
</dbReference>
<evidence type="ECO:0000256" key="1">
    <source>
        <dbReference type="ARBA" id="ARBA00011073"/>
    </source>
</evidence>
<dbReference type="PANTHER" id="PTHR43806">
    <property type="entry name" value="PEPTIDASE S8"/>
    <property type="match status" value="1"/>
</dbReference>
<dbReference type="CDD" id="cd04077">
    <property type="entry name" value="Peptidases_S8_PCSK9_ProteinaseK_like"/>
    <property type="match status" value="1"/>
</dbReference>
<name>A0A0B7JMA2_BIOOC</name>
<reference evidence="11" key="1">
    <citation type="submission" date="2015-01" db="EMBL/GenBank/DDBJ databases">
        <authorList>
            <person name="Durling Mikael"/>
        </authorList>
    </citation>
    <scope>NUCLEOTIDE SEQUENCE</scope>
</reference>
<dbReference type="PANTHER" id="PTHR43806:SF58">
    <property type="entry name" value="ALKALINE PROTEASE 1-RELATED"/>
    <property type="match status" value="1"/>
</dbReference>
<evidence type="ECO:0000256" key="3">
    <source>
        <dbReference type="ARBA" id="ARBA00022729"/>
    </source>
</evidence>
<evidence type="ECO:0000259" key="9">
    <source>
        <dbReference type="Pfam" id="PF00082"/>
    </source>
</evidence>
<dbReference type="AlphaFoldDB" id="A0A0B7JMA2"/>
<evidence type="ECO:0000259" key="10">
    <source>
        <dbReference type="Pfam" id="PF05922"/>
    </source>
</evidence>
<feature type="signal peptide" evidence="8">
    <location>
        <begin position="1"/>
        <end position="15"/>
    </location>
</feature>
<accession>A0A0B7JMA2</accession>
<evidence type="ECO:0008006" key="12">
    <source>
        <dbReference type="Google" id="ProtNLM"/>
    </source>
</evidence>
<dbReference type="InterPro" id="IPR034193">
    <property type="entry name" value="PCSK9_ProteinaseK-like"/>
</dbReference>
<dbReference type="EMBL" id="CDPU01000001">
    <property type="protein sequence ID" value="CEO44407.1"/>
    <property type="molecule type" value="Genomic_DNA"/>
</dbReference>
<feature type="active site" description="Charge relay system" evidence="6">
    <location>
        <position position="334"/>
    </location>
</feature>
<dbReference type="PROSITE" id="PS00138">
    <property type="entry name" value="SUBTILASE_SER"/>
    <property type="match status" value="1"/>
</dbReference>
<dbReference type="InterPro" id="IPR015500">
    <property type="entry name" value="Peptidase_S8_subtilisin-rel"/>
</dbReference>
<dbReference type="SUPFAM" id="SSF52743">
    <property type="entry name" value="Subtilisin-like"/>
    <property type="match status" value="1"/>
</dbReference>